<dbReference type="EMBL" id="GU474896">
    <property type="protein sequence ID" value="ADI18662.1"/>
    <property type="molecule type" value="Genomic_DNA"/>
</dbReference>
<sequence length="52" mass="5155">MAAGASKAAASSAASDAAPQSPETTVGAASLARLFLQPRYAGARHLSVVRDV</sequence>
<organism evidence="2">
    <name type="scientific">uncultured Acidobacteria bacterium HF4000_26D02</name>
    <dbReference type="NCBI Taxonomy" id="710731"/>
    <lineage>
        <taxon>Bacteria</taxon>
        <taxon>Pseudomonadati</taxon>
        <taxon>Acidobacteriota</taxon>
        <taxon>environmental samples</taxon>
    </lineage>
</organism>
<protein>
    <submittedName>
        <fullName evidence="2">Uncharacterized protein</fullName>
    </submittedName>
</protein>
<name>E0XW71_9BACT</name>
<feature type="compositionally biased region" description="Low complexity" evidence="1">
    <location>
        <begin position="1"/>
        <end position="18"/>
    </location>
</feature>
<dbReference type="AlphaFoldDB" id="E0XW71"/>
<evidence type="ECO:0000313" key="2">
    <source>
        <dbReference type="EMBL" id="ADI18662.1"/>
    </source>
</evidence>
<reference evidence="2" key="1">
    <citation type="journal article" date="2011" name="Environ. Microbiol.">
        <title>Time-series analyses of Monterey Bay coastal microbial picoplankton using a 'genome proxy' microarray.</title>
        <authorList>
            <person name="Rich V.I."/>
            <person name="Pham V.D."/>
            <person name="Eppley J."/>
            <person name="Shi Y."/>
            <person name="DeLong E.F."/>
        </authorList>
    </citation>
    <scope>NUCLEOTIDE SEQUENCE</scope>
</reference>
<proteinExistence type="predicted"/>
<accession>E0XW71</accession>
<evidence type="ECO:0000256" key="1">
    <source>
        <dbReference type="SAM" id="MobiDB-lite"/>
    </source>
</evidence>
<feature type="region of interest" description="Disordered" evidence="1">
    <location>
        <begin position="1"/>
        <end position="23"/>
    </location>
</feature>